<evidence type="ECO:0000256" key="4">
    <source>
        <dbReference type="ARBA" id="ARBA00022692"/>
    </source>
</evidence>
<keyword evidence="6 7" id="KW-0472">Membrane</keyword>
<dbReference type="EMBL" id="JAUGQQ010000003">
    <property type="protein sequence ID" value="MDN3724134.1"/>
    <property type="molecule type" value="Genomic_DNA"/>
</dbReference>
<evidence type="ECO:0000256" key="7">
    <source>
        <dbReference type="SAM" id="Phobius"/>
    </source>
</evidence>
<accession>A0ABT8DHA3</accession>
<feature type="transmembrane region" description="Helical" evidence="7">
    <location>
        <begin position="121"/>
        <end position="142"/>
    </location>
</feature>
<dbReference type="InterPro" id="IPR003416">
    <property type="entry name" value="MgtC/SapB/SrpB/YhiD_fam"/>
</dbReference>
<name>A0ABT8DHA3_9FLAO</name>
<reference evidence="9 10" key="1">
    <citation type="submission" date="2023-06" db="EMBL/GenBank/DDBJ databases">
        <authorList>
            <person name="Ye Y.-Q."/>
            <person name="Du Z.-J."/>
        </authorList>
    </citation>
    <scope>NUCLEOTIDE SEQUENCE [LARGE SCALE GENOMIC DNA]</scope>
    <source>
        <strain evidence="9 10">SDUM287046</strain>
    </source>
</reference>
<comment type="caution">
    <text evidence="9">The sequence shown here is derived from an EMBL/GenBank/DDBJ whole genome shotgun (WGS) entry which is preliminary data.</text>
</comment>
<evidence type="ECO:0000313" key="9">
    <source>
        <dbReference type="EMBL" id="MDN3724134.1"/>
    </source>
</evidence>
<evidence type="ECO:0000313" key="10">
    <source>
        <dbReference type="Proteomes" id="UP001244787"/>
    </source>
</evidence>
<evidence type="ECO:0000256" key="3">
    <source>
        <dbReference type="ARBA" id="ARBA00022475"/>
    </source>
</evidence>
<dbReference type="PANTHER" id="PTHR33778">
    <property type="entry name" value="PROTEIN MGTC"/>
    <property type="match status" value="1"/>
</dbReference>
<proteinExistence type="inferred from homology"/>
<dbReference type="PRINTS" id="PR01837">
    <property type="entry name" value="MGTCSAPBPROT"/>
</dbReference>
<gene>
    <name evidence="9" type="ORF">QRD02_07050</name>
</gene>
<keyword evidence="10" id="KW-1185">Reference proteome</keyword>
<evidence type="ECO:0000256" key="5">
    <source>
        <dbReference type="ARBA" id="ARBA00022989"/>
    </source>
</evidence>
<dbReference type="PANTHER" id="PTHR33778:SF1">
    <property type="entry name" value="MAGNESIUM TRANSPORTER YHID-RELATED"/>
    <property type="match status" value="1"/>
</dbReference>
<organism evidence="9 10">
    <name type="scientific">Aequorivita aurantiaca</name>
    <dbReference type="NCBI Taxonomy" id="3053356"/>
    <lineage>
        <taxon>Bacteria</taxon>
        <taxon>Pseudomonadati</taxon>
        <taxon>Bacteroidota</taxon>
        <taxon>Flavobacteriia</taxon>
        <taxon>Flavobacteriales</taxon>
        <taxon>Flavobacteriaceae</taxon>
        <taxon>Aequorivita</taxon>
    </lineage>
</organism>
<evidence type="ECO:0000256" key="1">
    <source>
        <dbReference type="ARBA" id="ARBA00004651"/>
    </source>
</evidence>
<comment type="similarity">
    <text evidence="2">Belongs to the MgtC/SapB family.</text>
</comment>
<keyword evidence="3" id="KW-1003">Cell membrane</keyword>
<dbReference type="Pfam" id="PF02308">
    <property type="entry name" value="MgtC"/>
    <property type="match status" value="1"/>
</dbReference>
<keyword evidence="4 7" id="KW-0812">Transmembrane</keyword>
<feature type="transmembrane region" description="Helical" evidence="7">
    <location>
        <begin position="97"/>
        <end position="115"/>
    </location>
</feature>
<feature type="domain" description="MgtC/SapB/SrpB/YhiD N-terminal" evidence="8">
    <location>
        <begin position="17"/>
        <end position="137"/>
    </location>
</feature>
<dbReference type="Proteomes" id="UP001244787">
    <property type="component" value="Unassembled WGS sequence"/>
</dbReference>
<dbReference type="RefSeq" id="WP_290254227.1">
    <property type="nucleotide sequence ID" value="NZ_JAUGQQ010000003.1"/>
</dbReference>
<feature type="transmembrane region" description="Helical" evidence="7">
    <location>
        <begin position="13"/>
        <end position="30"/>
    </location>
</feature>
<feature type="transmembrane region" description="Helical" evidence="7">
    <location>
        <begin position="42"/>
        <end position="60"/>
    </location>
</feature>
<protein>
    <submittedName>
        <fullName evidence="9">MgtC/SapB family protein</fullName>
    </submittedName>
</protein>
<evidence type="ECO:0000256" key="2">
    <source>
        <dbReference type="ARBA" id="ARBA00009298"/>
    </source>
</evidence>
<comment type="subcellular location">
    <subcellularLocation>
        <location evidence="1">Cell membrane</location>
        <topology evidence="1">Multi-pass membrane protein</topology>
    </subcellularLocation>
</comment>
<sequence length="160" mass="17334">MLQNMTELDNTDFIINIVIAMAAGVCIGIERQIKDKNAGIKTNALVAVGAAIYVNISYQFLNLPDVDISRIISQVIVGVGFLGAGVIVQGKRNIKGLATAAAIWCSAGLGCLAALKMYVPLVASTVLIILINMFFGYCSRLIQRKNKRESSKKQETEERL</sequence>
<keyword evidence="5 7" id="KW-1133">Transmembrane helix</keyword>
<feature type="transmembrane region" description="Helical" evidence="7">
    <location>
        <begin position="72"/>
        <end position="90"/>
    </location>
</feature>
<dbReference type="InterPro" id="IPR049177">
    <property type="entry name" value="MgtC_SapB_SrpB_YhiD_N"/>
</dbReference>
<evidence type="ECO:0000256" key="6">
    <source>
        <dbReference type="ARBA" id="ARBA00023136"/>
    </source>
</evidence>
<evidence type="ECO:0000259" key="8">
    <source>
        <dbReference type="Pfam" id="PF02308"/>
    </source>
</evidence>